<accession>A0ABW8Q2Z8</accession>
<comment type="function">
    <text evidence="5">Bifunctional serine/threonine kinase and phosphorylase involved in the regulation of the phosphoenolpyruvate synthase (PEPS) by catalyzing its phosphorylation/dephosphorylation.</text>
</comment>
<evidence type="ECO:0000313" key="6">
    <source>
        <dbReference type="EMBL" id="MFK7641904.1"/>
    </source>
</evidence>
<keyword evidence="7" id="KW-1185">Reference proteome</keyword>
<evidence type="ECO:0000256" key="2">
    <source>
        <dbReference type="ARBA" id="ARBA00022679"/>
    </source>
</evidence>
<comment type="catalytic activity">
    <reaction evidence="5">
        <text>[pyruvate, water dikinase]-phosphate + phosphate + H(+) = [pyruvate, water dikinase] + diphosphate</text>
        <dbReference type="Rhea" id="RHEA:48580"/>
        <dbReference type="Rhea" id="RHEA-COMP:11425"/>
        <dbReference type="Rhea" id="RHEA-COMP:11426"/>
        <dbReference type="ChEBI" id="CHEBI:15378"/>
        <dbReference type="ChEBI" id="CHEBI:33019"/>
        <dbReference type="ChEBI" id="CHEBI:43176"/>
        <dbReference type="ChEBI" id="CHEBI:43474"/>
        <dbReference type="ChEBI" id="CHEBI:68546"/>
        <dbReference type="EC" id="2.7.4.28"/>
    </reaction>
</comment>
<comment type="catalytic activity">
    <reaction evidence="5">
        <text>[pyruvate, water dikinase] + ADP = [pyruvate, water dikinase]-phosphate + AMP + H(+)</text>
        <dbReference type="Rhea" id="RHEA:46020"/>
        <dbReference type="Rhea" id="RHEA-COMP:11425"/>
        <dbReference type="Rhea" id="RHEA-COMP:11426"/>
        <dbReference type="ChEBI" id="CHEBI:15378"/>
        <dbReference type="ChEBI" id="CHEBI:43176"/>
        <dbReference type="ChEBI" id="CHEBI:68546"/>
        <dbReference type="ChEBI" id="CHEBI:456215"/>
        <dbReference type="ChEBI" id="CHEBI:456216"/>
        <dbReference type="EC" id="2.7.11.33"/>
    </reaction>
</comment>
<dbReference type="NCBIfam" id="NF003742">
    <property type="entry name" value="PRK05339.1"/>
    <property type="match status" value="1"/>
</dbReference>
<dbReference type="HAMAP" id="MF_01062">
    <property type="entry name" value="PSRP"/>
    <property type="match status" value="1"/>
</dbReference>
<keyword evidence="6" id="KW-0670">Pyruvate</keyword>
<reference evidence="6 7" key="1">
    <citation type="submission" date="2024-11" db="EMBL/GenBank/DDBJ databases">
        <authorList>
            <person name="Mikucki A.G."/>
            <person name="Kahler C.M."/>
        </authorList>
    </citation>
    <scope>NUCLEOTIDE SEQUENCE [LARGE SCALE GENOMIC DNA]</scope>
    <source>
        <strain evidence="6 7">EXNM717</strain>
    </source>
</reference>
<dbReference type="InterPro" id="IPR026530">
    <property type="entry name" value="PSRP"/>
</dbReference>
<dbReference type="RefSeq" id="WP_377080081.1">
    <property type="nucleotide sequence ID" value="NZ_JBJGEB010000004.1"/>
</dbReference>
<proteinExistence type="inferred from homology"/>
<evidence type="ECO:0000256" key="3">
    <source>
        <dbReference type="ARBA" id="ARBA00022741"/>
    </source>
</evidence>
<comment type="similarity">
    <text evidence="5">Belongs to the pyruvate, phosphate/water dikinase regulatory protein family. PSRP subfamily.</text>
</comment>
<keyword evidence="1 5" id="KW-0723">Serine/threonine-protein kinase</keyword>
<evidence type="ECO:0000256" key="1">
    <source>
        <dbReference type="ARBA" id="ARBA00022527"/>
    </source>
</evidence>
<comment type="caution">
    <text evidence="6">The sequence shown here is derived from an EMBL/GenBank/DDBJ whole genome shotgun (WGS) entry which is preliminary data.</text>
</comment>
<evidence type="ECO:0000256" key="4">
    <source>
        <dbReference type="ARBA" id="ARBA00022777"/>
    </source>
</evidence>
<name>A0ABW8Q2Z8_9NEIS</name>
<dbReference type="PANTHER" id="PTHR31756:SF3">
    <property type="entry name" value="PYRUVATE, PHOSPHATE DIKINASE REGULATORY PROTEIN 1, CHLOROPLASTIC"/>
    <property type="match status" value="1"/>
</dbReference>
<evidence type="ECO:0000313" key="7">
    <source>
        <dbReference type="Proteomes" id="UP001621964"/>
    </source>
</evidence>
<sequence length="273" mass="30971">MTVTRNIFYISDRTGLTAENIGEALLNQFSNIEFKRATYPFIDTAEKARSVVDIVNRAAESQGRRPIAFVSVVNNEIRQIIKEANAFQINFFDTFLGELEKELDVEATTAHHGHHGIGNTQRYDARMEAVNFSLNHDDGVSDKNLKEADVILMGVSRSGKTPTCLYLALQYGIRAANYPLIPDDLESADLPRMVKPYKEKLFGLTIQPERLQAIRQERRPNSTYSKIDTCRSEISDAQSMFKRHGIPFTNTTDKSVEELAVHILQACKLKRRF</sequence>
<dbReference type="EMBL" id="JBJGEB010000004">
    <property type="protein sequence ID" value="MFK7641904.1"/>
    <property type="molecule type" value="Genomic_DNA"/>
</dbReference>
<keyword evidence="4 5" id="KW-0418">Kinase</keyword>
<dbReference type="PANTHER" id="PTHR31756">
    <property type="entry name" value="PYRUVATE, PHOSPHATE DIKINASE REGULATORY PROTEIN 1, CHLOROPLASTIC"/>
    <property type="match status" value="1"/>
</dbReference>
<protein>
    <recommendedName>
        <fullName evidence="5">Putative phosphoenolpyruvate synthase regulatory protein</fullName>
        <shortName evidence="5">PEP synthase regulatory protein</shortName>
        <shortName evidence="5">PSRP</shortName>
        <ecNumber evidence="5">2.7.11.33</ecNumber>
        <ecNumber evidence="5">2.7.4.28</ecNumber>
    </recommendedName>
    <alternativeName>
        <fullName evidence="5">Pyruvate, water dikinase regulatory protein</fullName>
    </alternativeName>
</protein>
<dbReference type="GO" id="GO:0016740">
    <property type="term" value="F:transferase activity"/>
    <property type="evidence" value="ECO:0007669"/>
    <property type="project" value="UniProtKB-KW"/>
</dbReference>
<dbReference type="Proteomes" id="UP001621964">
    <property type="component" value="Unassembled WGS sequence"/>
</dbReference>
<evidence type="ECO:0000256" key="5">
    <source>
        <dbReference type="HAMAP-Rule" id="MF_01062"/>
    </source>
</evidence>
<feature type="binding site" evidence="5">
    <location>
        <begin position="154"/>
        <end position="161"/>
    </location>
    <ligand>
        <name>ADP</name>
        <dbReference type="ChEBI" id="CHEBI:456216"/>
    </ligand>
</feature>
<dbReference type="InterPro" id="IPR005177">
    <property type="entry name" value="Kinase-pyrophosphorylase"/>
</dbReference>
<dbReference type="Pfam" id="PF03618">
    <property type="entry name" value="Kinase-PPPase"/>
    <property type="match status" value="1"/>
</dbReference>
<gene>
    <name evidence="6" type="ORF">ACI43T_05240</name>
</gene>
<dbReference type="EC" id="2.7.4.28" evidence="5"/>
<organism evidence="6 7">
    <name type="scientific">Neisseria oralis</name>
    <dbReference type="NCBI Taxonomy" id="1107316"/>
    <lineage>
        <taxon>Bacteria</taxon>
        <taxon>Pseudomonadati</taxon>
        <taxon>Pseudomonadota</taxon>
        <taxon>Betaproteobacteria</taxon>
        <taxon>Neisseriales</taxon>
        <taxon>Neisseriaceae</taxon>
        <taxon>Neisseria</taxon>
    </lineage>
</organism>
<keyword evidence="2 5" id="KW-0808">Transferase</keyword>
<keyword evidence="3 5" id="KW-0547">Nucleotide-binding</keyword>
<dbReference type="EC" id="2.7.11.33" evidence="5"/>